<dbReference type="InterPro" id="IPR023165">
    <property type="entry name" value="rRNA_Ade_diMease-like_C"/>
</dbReference>
<dbReference type="Gene3D" id="3.40.50.150">
    <property type="entry name" value="Vaccinia Virus protein VP39"/>
    <property type="match status" value="1"/>
</dbReference>
<dbReference type="Proteomes" id="UP000572635">
    <property type="component" value="Unassembled WGS sequence"/>
</dbReference>
<keyword evidence="3 5" id="KW-0949">S-adenosyl-L-methionine</keyword>
<dbReference type="GO" id="GO:0000179">
    <property type="term" value="F:rRNA (adenine-N6,N6-)-dimethyltransferase activity"/>
    <property type="evidence" value="ECO:0007669"/>
    <property type="project" value="UniProtKB-UniRule"/>
</dbReference>
<dbReference type="Gene3D" id="1.10.8.100">
    <property type="entry name" value="Ribosomal RNA adenine dimethylase-like, domain 2"/>
    <property type="match status" value="1"/>
</dbReference>
<dbReference type="AlphaFoldDB" id="A0A7W8QHF9"/>
<reference evidence="7 8" key="1">
    <citation type="submission" date="2020-08" db="EMBL/GenBank/DDBJ databases">
        <title>Sequencing the genomes of 1000 actinobacteria strains.</title>
        <authorList>
            <person name="Klenk H.-P."/>
        </authorList>
    </citation>
    <scope>NUCLEOTIDE SEQUENCE [LARGE SCALE GENOMIC DNA]</scope>
    <source>
        <strain evidence="7 8">DSM 44551</strain>
    </source>
</reference>
<dbReference type="GO" id="GO:0003723">
    <property type="term" value="F:RNA binding"/>
    <property type="evidence" value="ECO:0007669"/>
    <property type="project" value="UniProtKB-UniRule"/>
</dbReference>
<evidence type="ECO:0000256" key="3">
    <source>
        <dbReference type="ARBA" id="ARBA00022691"/>
    </source>
</evidence>
<organism evidence="7 8">
    <name type="scientific">Nocardiopsis composta</name>
    <dbReference type="NCBI Taxonomy" id="157465"/>
    <lineage>
        <taxon>Bacteria</taxon>
        <taxon>Bacillati</taxon>
        <taxon>Actinomycetota</taxon>
        <taxon>Actinomycetes</taxon>
        <taxon>Streptosporangiales</taxon>
        <taxon>Nocardiopsidaceae</taxon>
        <taxon>Nocardiopsis</taxon>
    </lineage>
</organism>
<dbReference type="SUPFAM" id="SSF53335">
    <property type="entry name" value="S-adenosyl-L-methionine-dependent methyltransferases"/>
    <property type="match status" value="1"/>
</dbReference>
<gene>
    <name evidence="7" type="ORF">HDA36_000378</name>
</gene>
<feature type="binding site" evidence="5">
    <location>
        <position position="62"/>
    </location>
    <ligand>
        <name>S-adenosyl-L-methionine</name>
        <dbReference type="ChEBI" id="CHEBI:59789"/>
    </ligand>
</feature>
<name>A0A7W8QHF9_9ACTN</name>
<evidence type="ECO:0000256" key="5">
    <source>
        <dbReference type="PROSITE-ProRule" id="PRU01026"/>
    </source>
</evidence>
<feature type="binding site" evidence="5">
    <location>
        <position position="16"/>
    </location>
    <ligand>
        <name>S-adenosyl-L-methionine</name>
        <dbReference type="ChEBI" id="CHEBI:59789"/>
    </ligand>
</feature>
<dbReference type="RefSeq" id="WP_221331413.1">
    <property type="nucleotide sequence ID" value="NZ_BAAAJD010000066.1"/>
</dbReference>
<keyword evidence="1 5" id="KW-0489">Methyltransferase</keyword>
<feature type="binding site" evidence="5">
    <location>
        <position position="14"/>
    </location>
    <ligand>
        <name>S-adenosyl-L-methionine</name>
        <dbReference type="ChEBI" id="CHEBI:59789"/>
    </ligand>
</feature>
<feature type="binding site" evidence="5">
    <location>
        <position position="41"/>
    </location>
    <ligand>
        <name>S-adenosyl-L-methionine</name>
        <dbReference type="ChEBI" id="CHEBI:59789"/>
    </ligand>
</feature>
<evidence type="ECO:0000256" key="2">
    <source>
        <dbReference type="ARBA" id="ARBA00022679"/>
    </source>
</evidence>
<dbReference type="PANTHER" id="PTHR11727:SF7">
    <property type="entry name" value="DIMETHYLADENOSINE TRANSFERASE-RELATED"/>
    <property type="match status" value="1"/>
</dbReference>
<dbReference type="InterPro" id="IPR020598">
    <property type="entry name" value="rRNA_Ade_methylase_Trfase_N"/>
</dbReference>
<dbReference type="Pfam" id="PF00398">
    <property type="entry name" value="RrnaAD"/>
    <property type="match status" value="1"/>
</dbReference>
<dbReference type="PROSITE" id="PS51689">
    <property type="entry name" value="SAM_RNA_A_N6_MT"/>
    <property type="match status" value="1"/>
</dbReference>
<dbReference type="NCBIfam" id="NF000499">
    <property type="entry name" value="Erm23S_rRNA_broad"/>
    <property type="match status" value="1"/>
</dbReference>
<keyword evidence="4 5" id="KW-0694">RNA-binding</keyword>
<dbReference type="GO" id="GO:0005829">
    <property type="term" value="C:cytosol"/>
    <property type="evidence" value="ECO:0007669"/>
    <property type="project" value="TreeGrafter"/>
</dbReference>
<comment type="similarity">
    <text evidence="5">Belongs to the class I-like SAM-binding methyltransferase superfamily. rRNA adenine N(6)-methyltransferase family.</text>
</comment>
<proteinExistence type="inferred from homology"/>
<dbReference type="PANTHER" id="PTHR11727">
    <property type="entry name" value="DIMETHYLADENOSINE TRANSFERASE"/>
    <property type="match status" value="1"/>
</dbReference>
<accession>A0A7W8QHF9</accession>
<dbReference type="CDD" id="cd02440">
    <property type="entry name" value="AdoMet_MTases"/>
    <property type="match status" value="1"/>
</dbReference>
<dbReference type="EMBL" id="JACHDB010000001">
    <property type="protein sequence ID" value="MBB5430294.1"/>
    <property type="molecule type" value="Genomic_DNA"/>
</dbReference>
<dbReference type="EC" id="2.1.1.184" evidence="7"/>
<dbReference type="NCBIfam" id="NF000337">
    <property type="entry name" value="erm_SHROVE"/>
    <property type="match status" value="1"/>
</dbReference>
<feature type="binding site" evidence="5">
    <location>
        <position position="103"/>
    </location>
    <ligand>
        <name>S-adenosyl-L-methionine</name>
        <dbReference type="ChEBI" id="CHEBI:59789"/>
    </ligand>
</feature>
<feature type="domain" description="Ribosomal RNA adenine methylase transferase N-terminal" evidence="6">
    <location>
        <begin position="21"/>
        <end position="185"/>
    </location>
</feature>
<dbReference type="InterPro" id="IPR001737">
    <property type="entry name" value="KsgA/Erm"/>
</dbReference>
<keyword evidence="8" id="KW-1185">Reference proteome</keyword>
<dbReference type="InterPro" id="IPR029063">
    <property type="entry name" value="SAM-dependent_MTases_sf"/>
</dbReference>
<dbReference type="GO" id="GO:0052910">
    <property type="term" value="F:23S rRNA (adenine(2085)-N(6))-dimethyltransferase activity"/>
    <property type="evidence" value="ECO:0007669"/>
    <property type="project" value="UniProtKB-EC"/>
</dbReference>
<sequence>MSEARGRRRSLSQNLLTDASVARRLVQLADPAPGGLVFEVGAGDGMITRHLARTPAHVVAYELDPVFSARLAKRYADRPRVDVRGTDFLRAKPPREPFSVVGNIPYSRTADIVDWCLRARSLSSAALLTQLEYARKRTGAAGRWSKLTVTTWPQMEWRFAGRVQRNRFHPVPRVDGGILHLVRRDRPLIPGSALGEYRKLVAEGFTGTGGSLRASLRRSHPGNRVDAALRAAGVPFGTVVAFVSPDQWVALACRLLGIEQGDGGRGPDRSR</sequence>
<keyword evidence="2 5" id="KW-0808">Transferase</keyword>
<dbReference type="InterPro" id="IPR020596">
    <property type="entry name" value="rRNA_Ade_Mease_Trfase_CS"/>
</dbReference>
<comment type="caution">
    <text evidence="7">The sequence shown here is derived from an EMBL/GenBank/DDBJ whole genome shotgun (WGS) entry which is preliminary data.</text>
</comment>
<evidence type="ECO:0000313" key="8">
    <source>
        <dbReference type="Proteomes" id="UP000572635"/>
    </source>
</evidence>
<evidence type="ECO:0000256" key="4">
    <source>
        <dbReference type="ARBA" id="ARBA00022884"/>
    </source>
</evidence>
<evidence type="ECO:0000259" key="6">
    <source>
        <dbReference type="SMART" id="SM00650"/>
    </source>
</evidence>
<dbReference type="SMART" id="SM00650">
    <property type="entry name" value="rADc"/>
    <property type="match status" value="1"/>
</dbReference>
<dbReference type="PROSITE" id="PS01131">
    <property type="entry name" value="RRNA_A_DIMETH"/>
    <property type="match status" value="1"/>
</dbReference>
<protein>
    <submittedName>
        <fullName evidence="7">23S rRNA (Adenine-N6)-dimethyltransferase</fullName>
        <ecNumber evidence="7">2.1.1.184</ecNumber>
    </submittedName>
</protein>
<evidence type="ECO:0000313" key="7">
    <source>
        <dbReference type="EMBL" id="MBB5430294.1"/>
    </source>
</evidence>
<feature type="binding site" evidence="5">
    <location>
        <position position="87"/>
    </location>
    <ligand>
        <name>S-adenosyl-L-methionine</name>
        <dbReference type="ChEBI" id="CHEBI:59789"/>
    </ligand>
</feature>
<evidence type="ECO:0000256" key="1">
    <source>
        <dbReference type="ARBA" id="ARBA00022603"/>
    </source>
</evidence>